<reference evidence="3 4" key="1">
    <citation type="journal article" date="2019" name="Int. J. Syst. Evol. Microbiol.">
        <title>The Global Catalogue of Microorganisms (GCM) 10K type strain sequencing project: providing services to taxonomists for standard genome sequencing and annotation.</title>
        <authorList>
            <consortium name="The Broad Institute Genomics Platform"/>
            <consortium name="The Broad Institute Genome Sequencing Center for Infectious Disease"/>
            <person name="Wu L."/>
            <person name="Ma J."/>
        </authorList>
    </citation>
    <scope>NUCLEOTIDE SEQUENCE [LARGE SCALE GENOMIC DNA]</scope>
    <source>
        <strain evidence="3 4">PSR21</strain>
    </source>
</reference>
<dbReference type="GeneID" id="79315743"/>
<dbReference type="RefSeq" id="WP_276303169.1">
    <property type="nucleotide sequence ID" value="NZ_CP119992.1"/>
</dbReference>
<feature type="region of interest" description="Disordered" evidence="1">
    <location>
        <begin position="1"/>
        <end position="20"/>
    </location>
</feature>
<dbReference type="Gene3D" id="3.40.50.1010">
    <property type="entry name" value="5'-nuclease"/>
    <property type="match status" value="1"/>
</dbReference>
<dbReference type="Proteomes" id="UP001596547">
    <property type="component" value="Unassembled WGS sequence"/>
</dbReference>
<evidence type="ECO:0000259" key="2">
    <source>
        <dbReference type="Pfam" id="PF01850"/>
    </source>
</evidence>
<dbReference type="InterPro" id="IPR002716">
    <property type="entry name" value="PIN_dom"/>
</dbReference>
<name>A0ABD6AAK0_9EURY</name>
<feature type="domain" description="PIN" evidence="2">
    <location>
        <begin position="26"/>
        <end position="152"/>
    </location>
</feature>
<protein>
    <submittedName>
        <fullName evidence="3">Type II toxin-antitoxin system VapC family toxin</fullName>
    </submittedName>
</protein>
<gene>
    <name evidence="3" type="ORF">ACFQPE_12400</name>
</gene>
<evidence type="ECO:0000313" key="3">
    <source>
        <dbReference type="EMBL" id="MFC7317583.1"/>
    </source>
</evidence>
<comment type="caution">
    <text evidence="3">The sequence shown here is derived from an EMBL/GenBank/DDBJ whole genome shotgun (WGS) entry which is preliminary data.</text>
</comment>
<dbReference type="InterPro" id="IPR039018">
    <property type="entry name" value="VapC20-like"/>
</dbReference>
<accession>A0ABD6AAK0</accession>
<dbReference type="PANTHER" id="PTHR42188:SF1">
    <property type="entry name" value="23S RRNA-SPECIFIC ENDONUCLEASE VAPC20"/>
    <property type="match status" value="1"/>
</dbReference>
<dbReference type="AlphaFoldDB" id="A0ABD6AAK0"/>
<dbReference type="PANTHER" id="PTHR42188">
    <property type="entry name" value="23S RRNA-SPECIFIC ENDONUCLEASE VAPC20"/>
    <property type="match status" value="1"/>
</dbReference>
<keyword evidence="4" id="KW-1185">Reference proteome</keyword>
<evidence type="ECO:0000256" key="1">
    <source>
        <dbReference type="SAM" id="MobiDB-lite"/>
    </source>
</evidence>
<dbReference type="InterPro" id="IPR029060">
    <property type="entry name" value="PIN-like_dom_sf"/>
</dbReference>
<dbReference type="SUPFAM" id="SSF88723">
    <property type="entry name" value="PIN domain-like"/>
    <property type="match status" value="1"/>
</dbReference>
<proteinExistence type="predicted"/>
<organism evidence="3 4">
    <name type="scientific">Halomarina halobia</name>
    <dbReference type="NCBI Taxonomy" id="3033386"/>
    <lineage>
        <taxon>Archaea</taxon>
        <taxon>Methanobacteriati</taxon>
        <taxon>Methanobacteriota</taxon>
        <taxon>Stenosarchaea group</taxon>
        <taxon>Halobacteria</taxon>
        <taxon>Halobacteriales</taxon>
        <taxon>Natronomonadaceae</taxon>
        <taxon>Halomarina</taxon>
    </lineage>
</organism>
<dbReference type="EMBL" id="JBHTBF010000002">
    <property type="protein sequence ID" value="MFC7317583.1"/>
    <property type="molecule type" value="Genomic_DNA"/>
</dbReference>
<evidence type="ECO:0000313" key="4">
    <source>
        <dbReference type="Proteomes" id="UP001596547"/>
    </source>
</evidence>
<sequence length="165" mass="18411">MNDPASAISDGGRFQPSEVGTQPVEIDSSALYAYFNRNDQCHADVIEFFEAIRHRQTPFRPLYVTDYALDETLTRLSKRVSAEIAAAALETVFESTLLTVEHIETGTFELACDWFGRYTDSGVGSFTDFVIAAHAEGSGASHVLTYDNDFDVFDLTRLPHYRLEA</sequence>
<dbReference type="Pfam" id="PF01850">
    <property type="entry name" value="PIN"/>
    <property type="match status" value="1"/>
</dbReference>